<keyword evidence="3" id="KW-0521">NADP</keyword>
<dbReference type="InterPro" id="IPR050084">
    <property type="entry name" value="NADPH_dep_7-cyano-7-deazaG_red"/>
</dbReference>
<dbReference type="NCBIfam" id="TIGR03138">
    <property type="entry name" value="QueF"/>
    <property type="match status" value="1"/>
</dbReference>
<reference evidence="6" key="2">
    <citation type="submission" date="2021-04" db="EMBL/GenBank/DDBJ databases">
        <authorList>
            <person name="Gilroy R."/>
        </authorList>
    </citation>
    <scope>NUCLEOTIDE SEQUENCE</scope>
    <source>
        <strain evidence="6">378</strain>
    </source>
</reference>
<dbReference type="GO" id="GO:0033739">
    <property type="term" value="F:preQ1 synthase activity"/>
    <property type="evidence" value="ECO:0007669"/>
    <property type="project" value="UniProtKB-EC"/>
</dbReference>
<dbReference type="GO" id="GO:0005737">
    <property type="term" value="C:cytoplasm"/>
    <property type="evidence" value="ECO:0007669"/>
    <property type="project" value="InterPro"/>
</dbReference>
<protein>
    <submittedName>
        <fullName evidence="6">NADPH-dependent 7-cyano-7-deazaguanine reductase QueF</fullName>
        <ecNumber evidence="6">1.7.1.13</ecNumber>
    </submittedName>
</protein>
<accession>A0A948X074</accession>
<dbReference type="EC" id="1.7.1.13" evidence="6"/>
<dbReference type="AlphaFoldDB" id="A0A948X074"/>
<dbReference type="PANTHER" id="PTHR34354:SF1">
    <property type="entry name" value="NADPH-DEPENDENT 7-CYANO-7-DEAZAGUANINE REDUCTASE"/>
    <property type="match status" value="1"/>
</dbReference>
<evidence type="ECO:0000313" key="6">
    <source>
        <dbReference type="EMBL" id="MBU3844904.1"/>
    </source>
</evidence>
<evidence type="ECO:0000313" key="7">
    <source>
        <dbReference type="Proteomes" id="UP000733611"/>
    </source>
</evidence>
<organism evidence="6 7">
    <name type="scientific">Candidatus Anaerobiospirillum pullicola</name>
    <dbReference type="NCBI Taxonomy" id="2838451"/>
    <lineage>
        <taxon>Bacteria</taxon>
        <taxon>Pseudomonadati</taxon>
        <taxon>Pseudomonadota</taxon>
        <taxon>Gammaproteobacteria</taxon>
        <taxon>Aeromonadales</taxon>
        <taxon>Succinivibrionaceae</taxon>
        <taxon>Anaerobiospirillum</taxon>
    </lineage>
</organism>
<evidence type="ECO:0000256" key="2">
    <source>
        <dbReference type="ARBA" id="ARBA00022785"/>
    </source>
</evidence>
<name>A0A948X074_9GAMM</name>
<evidence type="ECO:0000256" key="4">
    <source>
        <dbReference type="ARBA" id="ARBA00023002"/>
    </source>
</evidence>
<gene>
    <name evidence="6" type="primary">queF</name>
    <name evidence="6" type="ORF">H9847_08610</name>
</gene>
<dbReference type="GO" id="GO:0008616">
    <property type="term" value="P:tRNA queuosine(34) biosynthetic process"/>
    <property type="evidence" value="ECO:0007669"/>
    <property type="project" value="UniProtKB-KW"/>
</dbReference>
<dbReference type="SUPFAM" id="SSF55620">
    <property type="entry name" value="Tetrahydrobiopterin biosynthesis enzymes-like"/>
    <property type="match status" value="1"/>
</dbReference>
<dbReference type="Proteomes" id="UP000733611">
    <property type="component" value="Unassembled WGS sequence"/>
</dbReference>
<feature type="domain" description="NADPH-dependent 7-cyano-7-deazaguanine reductase N-terminal" evidence="5">
    <location>
        <begin position="14"/>
        <end position="119"/>
    </location>
</feature>
<comment type="caution">
    <text evidence="6">The sequence shown here is derived from an EMBL/GenBank/DDBJ whole genome shotgun (WGS) entry which is preliminary data.</text>
</comment>
<dbReference type="PANTHER" id="PTHR34354">
    <property type="entry name" value="NADPH-DEPENDENT 7-CYANO-7-DEAZAGUANINE REDUCTASE"/>
    <property type="match status" value="1"/>
</dbReference>
<sequence length="275" mass="31362">MSHNDILLGKSTRYFEEYNPKVLFPIARNQGRSSLALPPFKGYDLWRIYELTYLQPNGLPQSVMATLRVPYNSPYLVESKSLKLYLGSFCQTMFGSAEEVRGLIAHDLEDLLDAPIDVQFYPPTVESMPAQMLSGTLLEEEAQLKGAELQFRTYETDTSLLKMQEHGHKVNETLCTNIFRSLCPVTGQPDYASVEISYIGEQIDHMALLAYLVSFRRHKGFHEQCVERIFMDIHNKLLPDELTVTACFTRRGGIDISPVRSNAKTFQCPVRTPRQ</sequence>
<dbReference type="InterPro" id="IPR029500">
    <property type="entry name" value="QueF"/>
</dbReference>
<dbReference type="InterPro" id="IPR043133">
    <property type="entry name" value="GTP-CH-I_C/QueF"/>
</dbReference>
<keyword evidence="4 6" id="KW-0560">Oxidoreductase</keyword>
<keyword evidence="2" id="KW-0671">Queuosine biosynthesis</keyword>
<dbReference type="Pfam" id="PF14489">
    <property type="entry name" value="QueF"/>
    <property type="match status" value="1"/>
</dbReference>
<keyword evidence="1" id="KW-0963">Cytoplasm</keyword>
<dbReference type="Pfam" id="PF14819">
    <property type="entry name" value="QueF_N"/>
    <property type="match status" value="1"/>
</dbReference>
<dbReference type="InterPro" id="IPR016428">
    <property type="entry name" value="QueF_type2"/>
</dbReference>
<dbReference type="InterPro" id="IPR029139">
    <property type="entry name" value="QueF_N"/>
</dbReference>
<proteinExistence type="predicted"/>
<dbReference type="EMBL" id="JAHLFE010000177">
    <property type="protein sequence ID" value="MBU3844904.1"/>
    <property type="molecule type" value="Genomic_DNA"/>
</dbReference>
<evidence type="ECO:0000256" key="1">
    <source>
        <dbReference type="ARBA" id="ARBA00022490"/>
    </source>
</evidence>
<reference evidence="6" key="1">
    <citation type="journal article" date="2021" name="PeerJ">
        <title>Extensive microbial diversity within the chicken gut microbiome revealed by metagenomics and culture.</title>
        <authorList>
            <person name="Gilroy R."/>
            <person name="Ravi A."/>
            <person name="Getino M."/>
            <person name="Pursley I."/>
            <person name="Horton D.L."/>
            <person name="Alikhan N.F."/>
            <person name="Baker D."/>
            <person name="Gharbi K."/>
            <person name="Hall N."/>
            <person name="Watson M."/>
            <person name="Adriaenssens E.M."/>
            <person name="Foster-Nyarko E."/>
            <person name="Jarju S."/>
            <person name="Secka A."/>
            <person name="Antonio M."/>
            <person name="Oren A."/>
            <person name="Chaudhuri R.R."/>
            <person name="La Ragione R."/>
            <person name="Hildebrand F."/>
            <person name="Pallen M.J."/>
        </authorList>
    </citation>
    <scope>NUCLEOTIDE SEQUENCE</scope>
    <source>
        <strain evidence="6">378</strain>
    </source>
</reference>
<dbReference type="Gene3D" id="3.30.1130.10">
    <property type="match status" value="2"/>
</dbReference>
<evidence type="ECO:0000256" key="3">
    <source>
        <dbReference type="ARBA" id="ARBA00022857"/>
    </source>
</evidence>
<evidence type="ECO:0000259" key="5">
    <source>
        <dbReference type="Pfam" id="PF14819"/>
    </source>
</evidence>